<dbReference type="SUPFAM" id="SSF54277">
    <property type="entry name" value="CAD &amp; PB1 domains"/>
    <property type="match status" value="1"/>
</dbReference>
<evidence type="ECO:0000313" key="3">
    <source>
        <dbReference type="Proteomes" id="UP000728032"/>
    </source>
</evidence>
<evidence type="ECO:0000313" key="2">
    <source>
        <dbReference type="EMBL" id="CAD7651644.1"/>
    </source>
</evidence>
<proteinExistence type="predicted"/>
<accession>A0A7R9M1J4</accession>
<organism evidence="2">
    <name type="scientific">Oppiella nova</name>
    <dbReference type="NCBI Taxonomy" id="334625"/>
    <lineage>
        <taxon>Eukaryota</taxon>
        <taxon>Metazoa</taxon>
        <taxon>Ecdysozoa</taxon>
        <taxon>Arthropoda</taxon>
        <taxon>Chelicerata</taxon>
        <taxon>Arachnida</taxon>
        <taxon>Acari</taxon>
        <taxon>Acariformes</taxon>
        <taxon>Sarcoptiformes</taxon>
        <taxon>Oribatida</taxon>
        <taxon>Brachypylina</taxon>
        <taxon>Oppioidea</taxon>
        <taxon>Oppiidae</taxon>
        <taxon>Oppiella</taxon>
    </lineage>
</organism>
<dbReference type="Proteomes" id="UP000728032">
    <property type="component" value="Unassembled WGS sequence"/>
</dbReference>
<sequence length="80" mass="9298">DPCVISSQAELEEAIRLYEVNKDSEITIHVFASVPQVPGLPCPGEDKSIYRRGARRWRKHYRLNGHIFQAKRFNRVSCRT</sequence>
<dbReference type="InterPro" id="IPR053793">
    <property type="entry name" value="PB1-like"/>
</dbReference>
<name>A0A7R9M1J4_9ACAR</name>
<evidence type="ECO:0000259" key="1">
    <source>
        <dbReference type="PROSITE" id="PS51745"/>
    </source>
</evidence>
<dbReference type="PROSITE" id="PS51745">
    <property type="entry name" value="PB1"/>
    <property type="match status" value="1"/>
</dbReference>
<reference evidence="2" key="1">
    <citation type="submission" date="2020-11" db="EMBL/GenBank/DDBJ databases">
        <authorList>
            <person name="Tran Van P."/>
        </authorList>
    </citation>
    <scope>NUCLEOTIDE SEQUENCE</scope>
</reference>
<dbReference type="EMBL" id="OC919610">
    <property type="protein sequence ID" value="CAD7651644.1"/>
    <property type="molecule type" value="Genomic_DNA"/>
</dbReference>
<gene>
    <name evidence="2" type="ORF">ONB1V03_LOCUS8400</name>
</gene>
<dbReference type="Gene3D" id="3.10.20.90">
    <property type="entry name" value="Phosphatidylinositol 3-kinase Catalytic Subunit, Chain A, domain 1"/>
    <property type="match status" value="1"/>
</dbReference>
<dbReference type="AlphaFoldDB" id="A0A7R9M1J4"/>
<protein>
    <recommendedName>
        <fullName evidence="1">PB1 domain-containing protein</fullName>
    </recommendedName>
</protein>
<dbReference type="EMBL" id="CAJPVJ010004785">
    <property type="protein sequence ID" value="CAG2168916.1"/>
    <property type="molecule type" value="Genomic_DNA"/>
</dbReference>
<feature type="domain" description="PB1" evidence="1">
    <location>
        <begin position="1"/>
        <end position="33"/>
    </location>
</feature>
<keyword evidence="3" id="KW-1185">Reference proteome</keyword>
<dbReference type="OrthoDB" id="6511704at2759"/>
<feature type="non-terminal residue" evidence="2">
    <location>
        <position position="1"/>
    </location>
</feature>